<dbReference type="EMBL" id="GEBQ01004522">
    <property type="protein sequence ID" value="JAT35455.1"/>
    <property type="molecule type" value="Transcribed_RNA"/>
</dbReference>
<gene>
    <name evidence="1" type="ORF">g.22187</name>
</gene>
<organism evidence="1">
    <name type="scientific">Graphocephala atropunctata</name>
    <dbReference type="NCBI Taxonomy" id="36148"/>
    <lineage>
        <taxon>Eukaryota</taxon>
        <taxon>Metazoa</taxon>
        <taxon>Ecdysozoa</taxon>
        <taxon>Arthropoda</taxon>
        <taxon>Hexapoda</taxon>
        <taxon>Insecta</taxon>
        <taxon>Pterygota</taxon>
        <taxon>Neoptera</taxon>
        <taxon>Paraneoptera</taxon>
        <taxon>Hemiptera</taxon>
        <taxon>Auchenorrhyncha</taxon>
        <taxon>Membracoidea</taxon>
        <taxon>Cicadellidae</taxon>
        <taxon>Cicadellinae</taxon>
        <taxon>Cicadellini</taxon>
        <taxon>Graphocephala</taxon>
    </lineage>
</organism>
<accession>A0A1B6MHU3</accession>
<evidence type="ECO:0000313" key="1">
    <source>
        <dbReference type="EMBL" id="JAT35455.1"/>
    </source>
</evidence>
<protein>
    <submittedName>
        <fullName evidence="1">Uncharacterized protein</fullName>
    </submittedName>
</protein>
<feature type="non-terminal residue" evidence="1">
    <location>
        <position position="146"/>
    </location>
</feature>
<reference evidence="1" key="1">
    <citation type="submission" date="2015-11" db="EMBL/GenBank/DDBJ databases">
        <title>De novo transcriptome assembly of four potential Pierce s Disease insect vectors from Arizona vineyards.</title>
        <authorList>
            <person name="Tassone E.E."/>
        </authorList>
    </citation>
    <scope>NUCLEOTIDE SEQUENCE</scope>
</reference>
<dbReference type="AlphaFoldDB" id="A0A1B6MHU3"/>
<proteinExistence type="predicted"/>
<name>A0A1B6MHU3_9HEMI</name>
<sequence length="146" mass="15746">MLRAGAVAINAVALRVAPRKATFRKEYFFMSGPTKKPEKLMTASRALMIMAAPVVATPSSISRSPNSRPNDGSIDLVNKLIRLEPMTTDQPQPPSGGSCLSLDLGVFIFLLGNAHTHKHTHARLSCNVTLSAAPDCHNTVHYTVPQ</sequence>